<dbReference type="InterPro" id="IPR000515">
    <property type="entry name" value="MetI-like"/>
</dbReference>
<evidence type="ECO:0000256" key="3">
    <source>
        <dbReference type="ARBA" id="ARBA00022475"/>
    </source>
</evidence>
<dbReference type="PROSITE" id="PS50928">
    <property type="entry name" value="ABC_TM1"/>
    <property type="match status" value="1"/>
</dbReference>
<dbReference type="PANTHER" id="PTHR30151:SF25">
    <property type="entry name" value="TAURINE TRANSPORT SYSTEM PERMEASE PROTEIN TAUC"/>
    <property type="match status" value="1"/>
</dbReference>
<evidence type="ECO:0000259" key="8">
    <source>
        <dbReference type="PROSITE" id="PS50928"/>
    </source>
</evidence>
<keyword evidence="2 7" id="KW-0813">Transport</keyword>
<evidence type="ECO:0000256" key="2">
    <source>
        <dbReference type="ARBA" id="ARBA00022448"/>
    </source>
</evidence>
<evidence type="ECO:0000313" key="10">
    <source>
        <dbReference type="Proteomes" id="UP000234341"/>
    </source>
</evidence>
<feature type="transmembrane region" description="Helical" evidence="7">
    <location>
        <begin position="178"/>
        <end position="200"/>
    </location>
</feature>
<dbReference type="FunFam" id="1.10.3720.10:FF:000003">
    <property type="entry name" value="Aliphatic sulfonate ABC transporter permease"/>
    <property type="match status" value="1"/>
</dbReference>
<name>A0A2N5CBH8_9BURK</name>
<keyword evidence="5 7" id="KW-1133">Transmembrane helix</keyword>
<dbReference type="GO" id="GO:0010438">
    <property type="term" value="P:cellular response to sulfur starvation"/>
    <property type="evidence" value="ECO:0007669"/>
    <property type="project" value="TreeGrafter"/>
</dbReference>
<dbReference type="Pfam" id="PF00528">
    <property type="entry name" value="BPD_transp_1"/>
    <property type="match status" value="1"/>
</dbReference>
<evidence type="ECO:0000256" key="6">
    <source>
        <dbReference type="ARBA" id="ARBA00023136"/>
    </source>
</evidence>
<protein>
    <submittedName>
        <fullName evidence="9">Taurine ABC transporter permease</fullName>
    </submittedName>
</protein>
<keyword evidence="6 7" id="KW-0472">Membrane</keyword>
<gene>
    <name evidence="9" type="ORF">CYJ10_16880</name>
</gene>
<dbReference type="PANTHER" id="PTHR30151">
    <property type="entry name" value="ALKANE SULFONATE ABC TRANSPORTER-RELATED, MEMBRANE SUBUNIT"/>
    <property type="match status" value="1"/>
</dbReference>
<feature type="transmembrane region" description="Helical" evidence="7">
    <location>
        <begin position="212"/>
        <end position="232"/>
    </location>
</feature>
<dbReference type="Gene3D" id="1.10.3720.10">
    <property type="entry name" value="MetI-like"/>
    <property type="match status" value="1"/>
</dbReference>
<accession>A0A2N5CBH8</accession>
<comment type="similarity">
    <text evidence="7">Belongs to the binding-protein-dependent transport system permease family.</text>
</comment>
<sequence length="243" mass="25630">MIAVLGLWQIAGGSGWVDTLFLPPPSELLGTLADLWQNGYGQIPLALHIGISLARALSAFVVAVGIGVPLGLAMGQHSGLNAALNPFVQFLRPLPKIALIPLTIVWLGIDEASKFFLIFIATFLNVLVGAAAAVQGVPQGYVRVAQTLGLGPWQIFWRVVFPHCAADLFTTIRLSVGIGWTALVAAELVASTSGVGWMIINAGSYLRTDVVMIGIVILGLIGYALDVALVALQRAIVPWTGKT</sequence>
<dbReference type="CDD" id="cd06261">
    <property type="entry name" value="TM_PBP2"/>
    <property type="match status" value="1"/>
</dbReference>
<feature type="transmembrane region" description="Helical" evidence="7">
    <location>
        <begin position="115"/>
        <end position="134"/>
    </location>
</feature>
<dbReference type="Proteomes" id="UP000234341">
    <property type="component" value="Unassembled WGS sequence"/>
</dbReference>
<proteinExistence type="inferred from homology"/>
<feature type="domain" description="ABC transmembrane type-1" evidence="8">
    <location>
        <begin position="49"/>
        <end position="229"/>
    </location>
</feature>
<evidence type="ECO:0000256" key="4">
    <source>
        <dbReference type="ARBA" id="ARBA00022692"/>
    </source>
</evidence>
<organism evidence="9 10">
    <name type="scientific">Cupriavidus pauculus</name>
    <dbReference type="NCBI Taxonomy" id="82633"/>
    <lineage>
        <taxon>Bacteria</taxon>
        <taxon>Pseudomonadati</taxon>
        <taxon>Pseudomonadota</taxon>
        <taxon>Betaproteobacteria</taxon>
        <taxon>Burkholderiales</taxon>
        <taxon>Burkholderiaceae</taxon>
        <taxon>Cupriavidus</taxon>
    </lineage>
</organism>
<dbReference type="GO" id="GO:0005886">
    <property type="term" value="C:plasma membrane"/>
    <property type="evidence" value="ECO:0007669"/>
    <property type="project" value="UniProtKB-SubCell"/>
</dbReference>
<comment type="caution">
    <text evidence="9">The sequence shown here is derived from an EMBL/GenBank/DDBJ whole genome shotgun (WGS) entry which is preliminary data.</text>
</comment>
<dbReference type="AlphaFoldDB" id="A0A2N5CBH8"/>
<evidence type="ECO:0000256" key="7">
    <source>
        <dbReference type="RuleBase" id="RU363032"/>
    </source>
</evidence>
<dbReference type="GO" id="GO:0042918">
    <property type="term" value="P:alkanesulfonate transmembrane transport"/>
    <property type="evidence" value="ECO:0007669"/>
    <property type="project" value="UniProtKB-ARBA"/>
</dbReference>
<dbReference type="SUPFAM" id="SSF161098">
    <property type="entry name" value="MetI-like"/>
    <property type="match status" value="1"/>
</dbReference>
<comment type="subcellular location">
    <subcellularLocation>
        <location evidence="1 7">Cell membrane</location>
        <topology evidence="1 7">Multi-pass membrane protein</topology>
    </subcellularLocation>
</comment>
<evidence type="ECO:0000313" key="9">
    <source>
        <dbReference type="EMBL" id="PLP99579.1"/>
    </source>
</evidence>
<keyword evidence="4 7" id="KW-0812">Transmembrane</keyword>
<evidence type="ECO:0000256" key="1">
    <source>
        <dbReference type="ARBA" id="ARBA00004651"/>
    </source>
</evidence>
<dbReference type="OrthoDB" id="8138334at2"/>
<dbReference type="InterPro" id="IPR035906">
    <property type="entry name" value="MetI-like_sf"/>
</dbReference>
<evidence type="ECO:0000256" key="5">
    <source>
        <dbReference type="ARBA" id="ARBA00022989"/>
    </source>
</evidence>
<feature type="transmembrane region" description="Helical" evidence="7">
    <location>
        <begin position="45"/>
        <end position="72"/>
    </location>
</feature>
<dbReference type="EMBL" id="PJRP01000007">
    <property type="protein sequence ID" value="PLP99579.1"/>
    <property type="molecule type" value="Genomic_DNA"/>
</dbReference>
<reference evidence="9 10" key="1">
    <citation type="submission" date="2017-12" db="EMBL/GenBank/DDBJ databases">
        <title>Genome sequence of the active heterotrophic nitrifier-denitrifier, Cupriavidus pauculus UM1.</title>
        <authorList>
            <person name="Putonti C."/>
            <person name="Castignetti D."/>
        </authorList>
    </citation>
    <scope>NUCLEOTIDE SEQUENCE [LARGE SCALE GENOMIC DNA]</scope>
    <source>
        <strain evidence="9 10">UM1</strain>
    </source>
</reference>
<keyword evidence="3" id="KW-1003">Cell membrane</keyword>